<accession>A0A8J6LE02</accession>
<dbReference type="AlphaFoldDB" id="A0A8J6LE02"/>
<reference evidence="1" key="2">
    <citation type="submission" date="2021-08" db="EMBL/GenBank/DDBJ databases">
        <authorList>
            <person name="Eriksson T."/>
        </authorList>
    </citation>
    <scope>NUCLEOTIDE SEQUENCE</scope>
    <source>
        <strain evidence="1">Stoneville</strain>
        <tissue evidence="1">Whole head</tissue>
    </source>
</reference>
<protein>
    <submittedName>
        <fullName evidence="1">Uncharacterized protein</fullName>
    </submittedName>
</protein>
<proteinExistence type="predicted"/>
<sequence length="97" mass="11019">MMADAEAGRERVVNRTSESDKRVLIADTYRVVAPKGGSRGLHRVAAMSLPARTNVTPLEGPFSRTRCEHPRQMEIKVRRLRAAAVPLRRDRARQREQ</sequence>
<comment type="caution">
    <text evidence="1">The sequence shown here is derived from an EMBL/GenBank/DDBJ whole genome shotgun (WGS) entry which is preliminary data.</text>
</comment>
<keyword evidence="2" id="KW-1185">Reference proteome</keyword>
<evidence type="ECO:0000313" key="2">
    <source>
        <dbReference type="Proteomes" id="UP000719412"/>
    </source>
</evidence>
<gene>
    <name evidence="1" type="ORF">GEV33_003752</name>
</gene>
<evidence type="ECO:0000313" key="1">
    <source>
        <dbReference type="EMBL" id="KAH0819039.1"/>
    </source>
</evidence>
<dbReference type="Proteomes" id="UP000719412">
    <property type="component" value="Unassembled WGS sequence"/>
</dbReference>
<reference evidence="1" key="1">
    <citation type="journal article" date="2020" name="J Insects Food Feed">
        <title>The yellow mealworm (Tenebrio molitor) genome: a resource for the emerging insects as food and feed industry.</title>
        <authorList>
            <person name="Eriksson T."/>
            <person name="Andere A."/>
            <person name="Kelstrup H."/>
            <person name="Emery V."/>
            <person name="Picard C."/>
        </authorList>
    </citation>
    <scope>NUCLEOTIDE SEQUENCE</scope>
    <source>
        <strain evidence="1">Stoneville</strain>
        <tissue evidence="1">Whole head</tissue>
    </source>
</reference>
<dbReference type="EMBL" id="JABDTM020015825">
    <property type="protein sequence ID" value="KAH0819039.1"/>
    <property type="molecule type" value="Genomic_DNA"/>
</dbReference>
<organism evidence="1 2">
    <name type="scientific">Tenebrio molitor</name>
    <name type="common">Yellow mealworm beetle</name>
    <dbReference type="NCBI Taxonomy" id="7067"/>
    <lineage>
        <taxon>Eukaryota</taxon>
        <taxon>Metazoa</taxon>
        <taxon>Ecdysozoa</taxon>
        <taxon>Arthropoda</taxon>
        <taxon>Hexapoda</taxon>
        <taxon>Insecta</taxon>
        <taxon>Pterygota</taxon>
        <taxon>Neoptera</taxon>
        <taxon>Endopterygota</taxon>
        <taxon>Coleoptera</taxon>
        <taxon>Polyphaga</taxon>
        <taxon>Cucujiformia</taxon>
        <taxon>Tenebrionidae</taxon>
        <taxon>Tenebrio</taxon>
    </lineage>
</organism>
<name>A0A8J6LE02_TENMO</name>